<sequence length="167" mass="18638">MTSIERQATFVTNDAPIRVQSGQPIGFSGSHGAAIIVIDGSQFQSTPIEPNQNKIGGITMGRKEFYLSLAGIFLTIIGSVWIVSNRITDSVNDSRKELQSSINSNKQEIATTIDSMEKRVNDRFTRIDSQFEKMESRIDKAESKIDESLKETNKNINELKNLIIKSK</sequence>
<dbReference type="AlphaFoldDB" id="A0A9Q8Q3Q7"/>
<gene>
    <name evidence="3" type="ORF">MNY72_05035</name>
</gene>
<evidence type="ECO:0000256" key="1">
    <source>
        <dbReference type="SAM" id="Coils"/>
    </source>
</evidence>
<protein>
    <submittedName>
        <fullName evidence="3">Uncharacterized protein</fullName>
    </submittedName>
</protein>
<keyword evidence="2" id="KW-1133">Transmembrane helix</keyword>
<dbReference type="Gene3D" id="3.90.20.10">
    <property type="match status" value="1"/>
</dbReference>
<dbReference type="RefSeq" id="WP_241542625.1">
    <property type="nucleotide sequence ID" value="NZ_CAWQWN010000001.1"/>
</dbReference>
<name>A0A9Q8Q3Q7_9GAMM</name>
<keyword evidence="2" id="KW-0812">Transmembrane</keyword>
<evidence type="ECO:0000313" key="3">
    <source>
        <dbReference type="EMBL" id="UNH31662.1"/>
    </source>
</evidence>
<dbReference type="Proteomes" id="UP000829116">
    <property type="component" value="Chromosome"/>
</dbReference>
<evidence type="ECO:0000256" key="2">
    <source>
        <dbReference type="SAM" id="Phobius"/>
    </source>
</evidence>
<feature type="transmembrane region" description="Helical" evidence="2">
    <location>
        <begin position="65"/>
        <end position="84"/>
    </location>
</feature>
<keyword evidence="1" id="KW-0175">Coiled coil</keyword>
<keyword evidence="2" id="KW-0472">Membrane</keyword>
<reference evidence="3" key="1">
    <citation type="submission" date="2022-03" db="EMBL/GenBank/DDBJ databases">
        <title>ESBL-producing Moellerella wisconsensis and Escherichia marmotae isolated from wild game meat.</title>
        <authorList>
            <person name="Biggel M."/>
        </authorList>
    </citation>
    <scope>NUCLEOTIDE SEQUENCE</scope>
    <source>
        <strain evidence="3">W51</strain>
    </source>
</reference>
<evidence type="ECO:0000313" key="4">
    <source>
        <dbReference type="Proteomes" id="UP000829116"/>
    </source>
</evidence>
<organism evidence="3 4">
    <name type="scientific">Moellerella wisconsensis</name>
    <dbReference type="NCBI Taxonomy" id="158849"/>
    <lineage>
        <taxon>Bacteria</taxon>
        <taxon>Pseudomonadati</taxon>
        <taxon>Pseudomonadota</taxon>
        <taxon>Gammaproteobacteria</taxon>
        <taxon>Enterobacterales</taxon>
        <taxon>Morganellaceae</taxon>
        <taxon>Moellerella</taxon>
    </lineage>
</organism>
<accession>A0A9Q8Q3Q7</accession>
<feature type="coiled-coil region" evidence="1">
    <location>
        <begin position="124"/>
        <end position="162"/>
    </location>
</feature>
<proteinExistence type="predicted"/>
<dbReference type="EMBL" id="CP093245">
    <property type="protein sequence ID" value="UNH31662.1"/>
    <property type="molecule type" value="Genomic_DNA"/>
</dbReference>